<organism evidence="3 4">
    <name type="scientific">Artemisia annua</name>
    <name type="common">Sweet wormwood</name>
    <dbReference type="NCBI Taxonomy" id="35608"/>
    <lineage>
        <taxon>Eukaryota</taxon>
        <taxon>Viridiplantae</taxon>
        <taxon>Streptophyta</taxon>
        <taxon>Embryophyta</taxon>
        <taxon>Tracheophyta</taxon>
        <taxon>Spermatophyta</taxon>
        <taxon>Magnoliopsida</taxon>
        <taxon>eudicotyledons</taxon>
        <taxon>Gunneridae</taxon>
        <taxon>Pentapetalae</taxon>
        <taxon>asterids</taxon>
        <taxon>campanulids</taxon>
        <taxon>Asterales</taxon>
        <taxon>Asteraceae</taxon>
        <taxon>Asteroideae</taxon>
        <taxon>Anthemideae</taxon>
        <taxon>Artemisiinae</taxon>
        <taxon>Artemisia</taxon>
    </lineage>
</organism>
<keyword evidence="2 3" id="KW-0808">Transferase</keyword>
<dbReference type="PANTHER" id="PTHR31147:SF66">
    <property type="entry name" value="OS05G0315700 PROTEIN"/>
    <property type="match status" value="1"/>
</dbReference>
<evidence type="ECO:0000313" key="3">
    <source>
        <dbReference type="EMBL" id="PWA90338.1"/>
    </source>
</evidence>
<keyword evidence="4" id="KW-1185">Reference proteome</keyword>
<dbReference type="AlphaFoldDB" id="A0A2U1PX45"/>
<gene>
    <name evidence="3" type="ORF">CTI12_AA101660</name>
</gene>
<comment type="caution">
    <text evidence="3">The sequence shown here is derived from an EMBL/GenBank/DDBJ whole genome shotgun (WGS) entry which is preliminary data.</text>
</comment>
<dbReference type="InterPro" id="IPR050898">
    <property type="entry name" value="Plant_acyltransferase"/>
</dbReference>
<comment type="similarity">
    <text evidence="1">Belongs to the plant acyltransferase family.</text>
</comment>
<dbReference type="EMBL" id="PKPP01000636">
    <property type="protein sequence ID" value="PWA90338.1"/>
    <property type="molecule type" value="Genomic_DNA"/>
</dbReference>
<name>A0A2U1PX45_ARTAN</name>
<dbReference type="Pfam" id="PF02458">
    <property type="entry name" value="Transferase"/>
    <property type="match status" value="1"/>
</dbReference>
<evidence type="ECO:0000256" key="2">
    <source>
        <dbReference type="ARBA" id="ARBA00022679"/>
    </source>
</evidence>
<dbReference type="InterPro" id="IPR023213">
    <property type="entry name" value="CAT-like_dom_sf"/>
</dbReference>
<evidence type="ECO:0000313" key="4">
    <source>
        <dbReference type="Proteomes" id="UP000245207"/>
    </source>
</evidence>
<dbReference type="Gene3D" id="3.30.559.10">
    <property type="entry name" value="Chloramphenicol acetyltransferase-like domain"/>
    <property type="match status" value="2"/>
</dbReference>
<protein>
    <submittedName>
        <fullName evidence="3">Benzyl alcohol O-benzoyltransferase</fullName>
    </submittedName>
</protein>
<dbReference type="OrthoDB" id="1483986at2759"/>
<proteinExistence type="inferred from homology"/>
<dbReference type="PANTHER" id="PTHR31147">
    <property type="entry name" value="ACYL TRANSFERASE 4"/>
    <property type="match status" value="1"/>
</dbReference>
<dbReference type="GO" id="GO:0016740">
    <property type="term" value="F:transferase activity"/>
    <property type="evidence" value="ECO:0007669"/>
    <property type="project" value="UniProtKB-KW"/>
</dbReference>
<accession>A0A2U1PX45</accession>
<reference evidence="3 4" key="1">
    <citation type="journal article" date="2018" name="Mol. Plant">
        <title>The genome of Artemisia annua provides insight into the evolution of Asteraceae family and artemisinin biosynthesis.</title>
        <authorList>
            <person name="Shen Q."/>
            <person name="Zhang L."/>
            <person name="Liao Z."/>
            <person name="Wang S."/>
            <person name="Yan T."/>
            <person name="Shi P."/>
            <person name="Liu M."/>
            <person name="Fu X."/>
            <person name="Pan Q."/>
            <person name="Wang Y."/>
            <person name="Lv Z."/>
            <person name="Lu X."/>
            <person name="Zhang F."/>
            <person name="Jiang W."/>
            <person name="Ma Y."/>
            <person name="Chen M."/>
            <person name="Hao X."/>
            <person name="Li L."/>
            <person name="Tang Y."/>
            <person name="Lv G."/>
            <person name="Zhou Y."/>
            <person name="Sun X."/>
            <person name="Brodelius P.E."/>
            <person name="Rose J.K.C."/>
            <person name="Tang K."/>
        </authorList>
    </citation>
    <scope>NUCLEOTIDE SEQUENCE [LARGE SCALE GENOMIC DNA]</scope>
    <source>
        <strain evidence="4">cv. Huhao1</strain>
        <tissue evidence="3">Leaf</tissue>
    </source>
</reference>
<dbReference type="STRING" id="35608.A0A2U1PX45"/>
<evidence type="ECO:0000256" key="1">
    <source>
        <dbReference type="ARBA" id="ARBA00009861"/>
    </source>
</evidence>
<sequence>MAQISIPLTFTVRRLAPELIVPEKLTPQELKPLSDIDDQKALWCQVPIIHFYRGDPEKRNKNPASVIREALAKVLVFYYPFAGRLKEGPTGKLMVNCSGEGVLFIEAEADVTLKQFGDVLHPSFPCMEELLYDVPGSSGILDSPLLLIQVTRLLCGGFIFAIRYNHTMTDGRGITQFLTAVGEIARGALEPSMLPVWQREFLSARNPPRVTCSHHEYDDMTDTKTTIISNDEMEQRSFFFGPIEVSALRRFVPIHLQNCSTFDVLTASIWRCRTIALQPNPEDEMRVTCVVDARSKFNPPIPLGYYGAVLAFPVAISTAHDLCNKPIGHIMELVSKAKSNVTEEYMRSIADLMVIKGRPPFTTVRNFVISDVTRVRLNVVDFGWGKPAYASAANGGGGNIPGLASYYIPSQNNKGESGIIVPICLPSAAMNKFVKELNNMLLQDNNINHILQEQQKLLASSKL</sequence>
<dbReference type="Proteomes" id="UP000245207">
    <property type="component" value="Unassembled WGS sequence"/>
</dbReference>